<evidence type="ECO:0000313" key="1">
    <source>
        <dbReference type="EMBL" id="OWZ11069.1"/>
    </source>
</evidence>
<comment type="caution">
    <text evidence="1">The sequence shown here is derived from an EMBL/GenBank/DDBJ whole genome shotgun (WGS) entry which is preliminary data.</text>
</comment>
<organism evidence="1 2">
    <name type="scientific">Phytophthora megakarya</name>
    <dbReference type="NCBI Taxonomy" id="4795"/>
    <lineage>
        <taxon>Eukaryota</taxon>
        <taxon>Sar</taxon>
        <taxon>Stramenopiles</taxon>
        <taxon>Oomycota</taxon>
        <taxon>Peronosporomycetes</taxon>
        <taxon>Peronosporales</taxon>
        <taxon>Peronosporaceae</taxon>
        <taxon>Phytophthora</taxon>
    </lineage>
</organism>
<sequence length="59" mass="6731">MPKPRDLDWPEFTKFSGKEVYPGLGADLKAWGLRFPQRLCAAQQMCGGDWSEDFRILGL</sequence>
<evidence type="ECO:0000313" key="2">
    <source>
        <dbReference type="Proteomes" id="UP000198211"/>
    </source>
</evidence>
<dbReference type="EMBL" id="NBNE01002235">
    <property type="protein sequence ID" value="OWZ11069.1"/>
    <property type="molecule type" value="Genomic_DNA"/>
</dbReference>
<accession>A0A225W1G9</accession>
<keyword evidence="2" id="KW-1185">Reference proteome</keyword>
<dbReference type="AlphaFoldDB" id="A0A225W1G9"/>
<protein>
    <submittedName>
        <fullName evidence="1">Uncharacterized protein</fullName>
    </submittedName>
</protein>
<dbReference type="STRING" id="4795.A0A225W1G9"/>
<dbReference type="OrthoDB" id="125937at2759"/>
<dbReference type="Proteomes" id="UP000198211">
    <property type="component" value="Unassembled WGS sequence"/>
</dbReference>
<proteinExistence type="predicted"/>
<reference evidence="2" key="1">
    <citation type="submission" date="2017-03" db="EMBL/GenBank/DDBJ databases">
        <title>Phytopthora megakarya and P. palmivora, two closely related causual agents of cacao black pod achieved similar genome size and gene model numbers by different mechanisms.</title>
        <authorList>
            <person name="Ali S."/>
            <person name="Shao J."/>
            <person name="Larry D.J."/>
            <person name="Kronmiller B."/>
            <person name="Shen D."/>
            <person name="Strem M.D."/>
            <person name="Melnick R.L."/>
            <person name="Guiltinan M.J."/>
            <person name="Tyler B.M."/>
            <person name="Meinhardt L.W."/>
            <person name="Bailey B.A."/>
        </authorList>
    </citation>
    <scope>NUCLEOTIDE SEQUENCE [LARGE SCALE GENOMIC DNA]</scope>
    <source>
        <strain evidence="2">zdho120</strain>
    </source>
</reference>
<gene>
    <name evidence="1" type="ORF">PHMEG_00015968</name>
</gene>
<name>A0A225W1G9_9STRA</name>